<keyword evidence="3 7" id="KW-0812">Transmembrane</keyword>
<evidence type="ECO:0000313" key="9">
    <source>
        <dbReference type="Proteomes" id="UP000295719"/>
    </source>
</evidence>
<reference evidence="8 9" key="1">
    <citation type="submission" date="2019-03" db="EMBL/GenBank/DDBJ databases">
        <title>Genomic Encyclopedia of Type Strains, Phase IV (KMG-IV): sequencing the most valuable type-strain genomes for metagenomic binning, comparative biology and taxonomic classification.</title>
        <authorList>
            <person name="Goeker M."/>
        </authorList>
    </citation>
    <scope>NUCLEOTIDE SEQUENCE [LARGE SCALE GENOMIC DNA]</scope>
    <source>
        <strain evidence="8 9">DSM 19580</strain>
    </source>
</reference>
<dbReference type="RefSeq" id="WP_131864627.1">
    <property type="nucleotide sequence ID" value="NZ_SMCR01000002.1"/>
</dbReference>
<dbReference type="AlphaFoldDB" id="A0A4V2W5C8"/>
<keyword evidence="4" id="KW-0813">Transport</keyword>
<gene>
    <name evidence="8" type="ORF">EDC52_102616</name>
</gene>
<feature type="transmembrane region" description="Helical" evidence="7">
    <location>
        <begin position="178"/>
        <end position="199"/>
    </location>
</feature>
<evidence type="ECO:0000256" key="2">
    <source>
        <dbReference type="ARBA" id="ARBA00022475"/>
    </source>
</evidence>
<organism evidence="8 9">
    <name type="scientific">Biostraticola tofi</name>
    <dbReference type="NCBI Taxonomy" id="466109"/>
    <lineage>
        <taxon>Bacteria</taxon>
        <taxon>Pseudomonadati</taxon>
        <taxon>Pseudomonadota</taxon>
        <taxon>Gammaproteobacteria</taxon>
        <taxon>Enterobacterales</taxon>
        <taxon>Bruguierivoracaceae</taxon>
        <taxon>Biostraticola</taxon>
    </lineage>
</organism>
<evidence type="ECO:0000256" key="6">
    <source>
        <dbReference type="ARBA" id="ARBA00023136"/>
    </source>
</evidence>
<keyword evidence="4" id="KW-0029">Amino-acid transport</keyword>
<dbReference type="InterPro" id="IPR001123">
    <property type="entry name" value="LeuE-type"/>
</dbReference>
<keyword evidence="9" id="KW-1185">Reference proteome</keyword>
<proteinExistence type="predicted"/>
<dbReference type="PANTHER" id="PTHR30086:SF20">
    <property type="entry name" value="ARGININE EXPORTER PROTEIN ARGO-RELATED"/>
    <property type="match status" value="1"/>
</dbReference>
<dbReference type="EMBL" id="SMCR01000002">
    <property type="protein sequence ID" value="TCV99274.1"/>
    <property type="molecule type" value="Genomic_DNA"/>
</dbReference>
<keyword evidence="6 7" id="KW-0472">Membrane</keyword>
<comment type="caution">
    <text evidence="8">The sequence shown here is derived from an EMBL/GenBank/DDBJ whole genome shotgun (WGS) entry which is preliminary data.</text>
</comment>
<evidence type="ECO:0000256" key="7">
    <source>
        <dbReference type="SAM" id="Phobius"/>
    </source>
</evidence>
<dbReference type="Proteomes" id="UP000295719">
    <property type="component" value="Unassembled WGS sequence"/>
</dbReference>
<evidence type="ECO:0000256" key="1">
    <source>
        <dbReference type="ARBA" id="ARBA00004651"/>
    </source>
</evidence>
<feature type="transmembrane region" description="Helical" evidence="7">
    <location>
        <begin position="40"/>
        <end position="61"/>
    </location>
</feature>
<keyword evidence="2" id="KW-1003">Cell membrane</keyword>
<feature type="transmembrane region" description="Helical" evidence="7">
    <location>
        <begin position="67"/>
        <end position="90"/>
    </location>
</feature>
<dbReference type="OrthoDB" id="6710777at2"/>
<dbReference type="Pfam" id="PF01810">
    <property type="entry name" value="LysE"/>
    <property type="match status" value="1"/>
</dbReference>
<dbReference type="PANTHER" id="PTHR30086">
    <property type="entry name" value="ARGININE EXPORTER PROTEIN ARGO"/>
    <property type="match status" value="1"/>
</dbReference>
<dbReference type="GO" id="GO:0005886">
    <property type="term" value="C:plasma membrane"/>
    <property type="evidence" value="ECO:0007669"/>
    <property type="project" value="UniProtKB-SubCell"/>
</dbReference>
<feature type="transmembrane region" description="Helical" evidence="7">
    <location>
        <begin position="145"/>
        <end position="166"/>
    </location>
</feature>
<accession>A0A4V2W5C8</accession>
<comment type="subcellular location">
    <subcellularLocation>
        <location evidence="1">Cell membrane</location>
        <topology evidence="1">Multi-pass membrane protein</topology>
    </subcellularLocation>
</comment>
<evidence type="ECO:0000256" key="5">
    <source>
        <dbReference type="ARBA" id="ARBA00022989"/>
    </source>
</evidence>
<evidence type="ECO:0000256" key="4">
    <source>
        <dbReference type="ARBA" id="ARBA00022970"/>
    </source>
</evidence>
<dbReference type="GO" id="GO:0015171">
    <property type="term" value="F:amino acid transmembrane transporter activity"/>
    <property type="evidence" value="ECO:0007669"/>
    <property type="project" value="TreeGrafter"/>
</dbReference>
<feature type="transmembrane region" description="Helical" evidence="7">
    <location>
        <begin position="6"/>
        <end position="28"/>
    </location>
</feature>
<sequence length="202" mass="21752">MPFYTVLPVWIFGVALILLTPGPTNTLLSSAGAAKGFAGAVGFLLFEILGYVIAISLWGVMLHHLMGGYLALLPIILKAFCALYIIYLATKLWRKKTLAASGQENTVTPKRLFLATLANPKAFLFAGTLLPAATFLHYDDYLKNLAGFVVLSAAIGLGWVYLGSALVRGRFTRFPLSVVDKGAALVMLAFSLLMLGQVLNNL</sequence>
<protein>
    <submittedName>
        <fullName evidence="8">Threonine/homoserine/homoserine lactone efflux protein</fullName>
    </submittedName>
</protein>
<evidence type="ECO:0000256" key="3">
    <source>
        <dbReference type="ARBA" id="ARBA00022692"/>
    </source>
</evidence>
<keyword evidence="5 7" id="KW-1133">Transmembrane helix</keyword>
<evidence type="ECO:0000313" key="8">
    <source>
        <dbReference type="EMBL" id="TCV99274.1"/>
    </source>
</evidence>
<name>A0A4V2W5C8_9GAMM</name>
<feature type="transmembrane region" description="Helical" evidence="7">
    <location>
        <begin position="111"/>
        <end position="133"/>
    </location>
</feature>
<dbReference type="GO" id="GO:0033228">
    <property type="term" value="P:cysteine export across plasma membrane"/>
    <property type="evidence" value="ECO:0007669"/>
    <property type="project" value="TreeGrafter"/>
</dbReference>